<comment type="caution">
    <text evidence="1">The sequence shown here is derived from an EMBL/GenBank/DDBJ whole genome shotgun (WGS) entry which is preliminary data.</text>
</comment>
<reference evidence="1" key="1">
    <citation type="submission" date="2021-03" db="EMBL/GenBank/DDBJ databases">
        <title>Bacillus suaedae sp. nov., isolated from Suaeda aralocaspica.</title>
        <authorList>
            <person name="Lei R.F.R."/>
        </authorList>
    </citation>
    <scope>NUCLEOTIDE SEQUENCE</scope>
    <source>
        <strain evidence="1">YZJH907-2</strain>
    </source>
</reference>
<dbReference type="Proteomes" id="UP000678228">
    <property type="component" value="Unassembled WGS sequence"/>
</dbReference>
<protein>
    <submittedName>
        <fullName evidence="1">DUF4279 domain-containing protein</fullName>
    </submittedName>
</protein>
<evidence type="ECO:0000313" key="1">
    <source>
        <dbReference type="EMBL" id="MBP3953100.1"/>
    </source>
</evidence>
<dbReference type="InterPro" id="IPR025459">
    <property type="entry name" value="DUF4279"/>
</dbReference>
<sequence>MNKTSLYSYILFSGNDDFPLEVVTERLGVNPTKTCKVGERVVPNHPINHSVHLNTGWYFEIETKESLDAEDVLRPLLEVFETKTDAINHLKEELNLNVQLELVIQMYNGDTPAVVVYPEFSKFAASIDAFLDVEMYVYSFNDPYEQSGKQ</sequence>
<gene>
    <name evidence="1" type="ORF">J7W16_18415</name>
</gene>
<dbReference type="EMBL" id="JAGKSQ010000010">
    <property type="protein sequence ID" value="MBP3953100.1"/>
    <property type="molecule type" value="Genomic_DNA"/>
</dbReference>
<dbReference type="Pfam" id="PF14106">
    <property type="entry name" value="DUF4279"/>
    <property type="match status" value="1"/>
</dbReference>
<keyword evidence="2" id="KW-1185">Reference proteome</keyword>
<dbReference type="RefSeq" id="WP_210598958.1">
    <property type="nucleotide sequence ID" value="NZ_JAGKSQ010000010.1"/>
</dbReference>
<evidence type="ECO:0000313" key="2">
    <source>
        <dbReference type="Proteomes" id="UP000678228"/>
    </source>
</evidence>
<organism evidence="1 2">
    <name type="scientific">Halalkalibacter suaedae</name>
    <dbReference type="NCBI Taxonomy" id="2822140"/>
    <lineage>
        <taxon>Bacteria</taxon>
        <taxon>Bacillati</taxon>
        <taxon>Bacillota</taxon>
        <taxon>Bacilli</taxon>
        <taxon>Bacillales</taxon>
        <taxon>Bacillaceae</taxon>
        <taxon>Halalkalibacter</taxon>
    </lineage>
</organism>
<proteinExistence type="predicted"/>
<dbReference type="AlphaFoldDB" id="A0A940X0P3"/>
<accession>A0A940X0P3</accession>
<name>A0A940X0P3_9BACI</name>